<reference evidence="5" key="5">
    <citation type="submission" date="2018-04" db="UniProtKB">
        <authorList>
            <consortium name="EnsemblFungi"/>
        </authorList>
    </citation>
    <scope>IDENTIFICATION</scope>
    <source>
        <strain evidence="5">R3-111a-1</strain>
    </source>
</reference>
<dbReference type="GO" id="GO:0005975">
    <property type="term" value="P:carbohydrate metabolic process"/>
    <property type="evidence" value="ECO:0007669"/>
    <property type="project" value="InterPro"/>
</dbReference>
<dbReference type="GeneID" id="20353888"/>
<keyword evidence="6" id="KW-1185">Reference proteome</keyword>
<reference evidence="6" key="1">
    <citation type="submission" date="2010-07" db="EMBL/GenBank/DDBJ databases">
        <title>The genome sequence of Gaeumannomyces graminis var. tritici strain R3-111a-1.</title>
        <authorList>
            <consortium name="The Broad Institute Genome Sequencing Platform"/>
            <person name="Ma L.-J."/>
            <person name="Dead R."/>
            <person name="Young S."/>
            <person name="Zeng Q."/>
            <person name="Koehrsen M."/>
            <person name="Alvarado L."/>
            <person name="Berlin A."/>
            <person name="Chapman S.B."/>
            <person name="Chen Z."/>
            <person name="Freedman E."/>
            <person name="Gellesch M."/>
            <person name="Goldberg J."/>
            <person name="Griggs A."/>
            <person name="Gujja S."/>
            <person name="Heilman E.R."/>
            <person name="Heiman D."/>
            <person name="Hepburn T."/>
            <person name="Howarth C."/>
            <person name="Jen D."/>
            <person name="Larson L."/>
            <person name="Mehta T."/>
            <person name="Neiman D."/>
            <person name="Pearson M."/>
            <person name="Roberts A."/>
            <person name="Saif S."/>
            <person name="Shea T."/>
            <person name="Shenoy N."/>
            <person name="Sisk P."/>
            <person name="Stolte C."/>
            <person name="Sykes S."/>
            <person name="Walk T."/>
            <person name="White J."/>
            <person name="Yandava C."/>
            <person name="Haas B."/>
            <person name="Nusbaum C."/>
            <person name="Birren B."/>
        </authorList>
    </citation>
    <scope>NUCLEOTIDE SEQUENCE [LARGE SCALE GENOMIC DNA]</scope>
    <source>
        <strain evidence="6">R3-111a-1</strain>
    </source>
</reference>
<dbReference type="InterPro" id="IPR050426">
    <property type="entry name" value="Glycosyltransferase_28"/>
</dbReference>
<dbReference type="Gene3D" id="3.40.50.2000">
    <property type="entry name" value="Glycogen Phosphorylase B"/>
    <property type="match status" value="2"/>
</dbReference>
<evidence type="ECO:0000313" key="4">
    <source>
        <dbReference type="EMBL" id="EJT69033.1"/>
    </source>
</evidence>
<proteinExistence type="predicted"/>
<evidence type="ECO:0000259" key="3">
    <source>
        <dbReference type="Pfam" id="PF03033"/>
    </source>
</evidence>
<dbReference type="eggNOG" id="KOG1192">
    <property type="taxonomic scope" value="Eukaryota"/>
</dbReference>
<dbReference type="FunFam" id="3.40.50.2000:FF:000009">
    <property type="entry name" value="Sterol 3-beta-glucosyltransferase UGT80A2"/>
    <property type="match status" value="1"/>
</dbReference>
<dbReference type="InterPro" id="IPR002213">
    <property type="entry name" value="UDP_glucos_trans"/>
</dbReference>
<dbReference type="GO" id="GO:0016906">
    <property type="term" value="F:sterol 3-beta-glucosyltransferase activity"/>
    <property type="evidence" value="ECO:0007669"/>
    <property type="project" value="UniProtKB-ARBA"/>
</dbReference>
<dbReference type="EnsemblFungi" id="EJT69033">
    <property type="protein sequence ID" value="EJT69033"/>
    <property type="gene ID" value="GGTG_13430"/>
</dbReference>
<protein>
    <recommendedName>
        <fullName evidence="3">Glycosyltransferase family 28 N-terminal domain-containing protein</fullName>
    </recommendedName>
</protein>
<dbReference type="InterPro" id="IPR004276">
    <property type="entry name" value="GlycoTrans_28_N"/>
</dbReference>
<dbReference type="AlphaFoldDB" id="J3PIV0"/>
<dbReference type="STRING" id="644352.J3PIV0"/>
<reference evidence="4" key="3">
    <citation type="submission" date="2010-09" db="EMBL/GenBank/DDBJ databases">
        <title>Annotation of Gaeumannomyces graminis var. tritici R3-111a-1.</title>
        <authorList>
            <consortium name="The Broad Institute Genome Sequencing Platform"/>
            <person name="Ma L.-J."/>
            <person name="Dead R."/>
            <person name="Young S.K."/>
            <person name="Zeng Q."/>
            <person name="Gargeya S."/>
            <person name="Fitzgerald M."/>
            <person name="Haas B."/>
            <person name="Abouelleil A."/>
            <person name="Alvarado L."/>
            <person name="Arachchi H.M."/>
            <person name="Berlin A."/>
            <person name="Brown A."/>
            <person name="Chapman S.B."/>
            <person name="Chen Z."/>
            <person name="Dunbar C."/>
            <person name="Freedman E."/>
            <person name="Gearin G."/>
            <person name="Gellesch M."/>
            <person name="Goldberg J."/>
            <person name="Griggs A."/>
            <person name="Gujja S."/>
            <person name="Heiman D."/>
            <person name="Howarth C."/>
            <person name="Larson L."/>
            <person name="Lui A."/>
            <person name="MacDonald P.J.P."/>
            <person name="Mehta T."/>
            <person name="Montmayeur A."/>
            <person name="Murphy C."/>
            <person name="Neiman D."/>
            <person name="Pearson M."/>
            <person name="Priest M."/>
            <person name="Roberts A."/>
            <person name="Saif S."/>
            <person name="Shea T."/>
            <person name="Shenoy N."/>
            <person name="Sisk P."/>
            <person name="Stolte C."/>
            <person name="Sykes S."/>
            <person name="Yandava C."/>
            <person name="Wortman J."/>
            <person name="Nusbaum C."/>
            <person name="Birren B."/>
        </authorList>
    </citation>
    <scope>NUCLEOTIDE SEQUENCE</scope>
    <source>
        <strain evidence="4">R3-111a-1</strain>
    </source>
</reference>
<evidence type="ECO:0000256" key="1">
    <source>
        <dbReference type="ARBA" id="ARBA00022679"/>
    </source>
</evidence>
<evidence type="ECO:0000256" key="2">
    <source>
        <dbReference type="SAM" id="MobiDB-lite"/>
    </source>
</evidence>
<reference evidence="5" key="4">
    <citation type="journal article" date="2015" name="G3 (Bethesda)">
        <title>Genome sequences of three phytopathogenic species of the Magnaporthaceae family of fungi.</title>
        <authorList>
            <person name="Okagaki L.H."/>
            <person name="Nunes C.C."/>
            <person name="Sailsbery J."/>
            <person name="Clay B."/>
            <person name="Brown D."/>
            <person name="John T."/>
            <person name="Oh Y."/>
            <person name="Young N."/>
            <person name="Fitzgerald M."/>
            <person name="Haas B.J."/>
            <person name="Zeng Q."/>
            <person name="Young S."/>
            <person name="Adiconis X."/>
            <person name="Fan L."/>
            <person name="Levin J.Z."/>
            <person name="Mitchell T.K."/>
            <person name="Okubara P.A."/>
            <person name="Farman M.L."/>
            <person name="Kohn L.M."/>
            <person name="Birren B."/>
            <person name="Ma L.-J."/>
            <person name="Dean R.A."/>
        </authorList>
    </citation>
    <scope>NUCLEOTIDE SEQUENCE</scope>
    <source>
        <strain evidence="5">R3-111a-1</strain>
    </source>
</reference>
<sequence length="432" mass="47029">MLPATRPRWTGMPPPPYQLHSSGTVLASAAAVNEHGGVDIDFSSTSPEELERLLPPPPAVRTDAQPPQESTGGGRRCPILNIVVQVVGSRGDVQPLIALGTALQRYGHRVRLAIHDTFADFVHKSGLEFYPIGGDPEDLMAYMVKNPGLIPSMESLRGGDIGRKRRMMREMLRGCWRSCVEPDEVSHAPFVADAIIANPPSFAHVHCAEALGVPLHMMFTMPWTATRAFSHPLANVRSANVNPRLSNYLSYGVVDLMTWQGLGDVINDWRVKDLGLDPLAAAVGPDIVAITKIPHTYCWSPALVPKPTDWGDTVDICGFFMRDEPAYEPPPDLARFLASGPEPVYVGFGSIVLDDPARVTRAIHEACRRLGVRVIISRGWSKLGGDDPSTDDVFYLGDCPHEWLFKRVSAVVHHGGAGTTACGLFAELAGKR</sequence>
<dbReference type="HOGENOM" id="CLU_000537_8_4_1"/>
<evidence type="ECO:0000313" key="5">
    <source>
        <dbReference type="EnsemblFungi" id="EJT69033"/>
    </source>
</evidence>
<dbReference type="Proteomes" id="UP000006039">
    <property type="component" value="Unassembled WGS sequence"/>
</dbReference>
<gene>
    <name evidence="5" type="primary">20353888</name>
    <name evidence="4" type="ORF">GGTG_13430</name>
</gene>
<keyword evidence="1" id="KW-0808">Transferase</keyword>
<dbReference type="RefSeq" id="XP_009229600.1">
    <property type="nucleotide sequence ID" value="XM_009231336.1"/>
</dbReference>
<dbReference type="CDD" id="cd03784">
    <property type="entry name" value="GT1_Gtf-like"/>
    <property type="match status" value="1"/>
</dbReference>
<reference evidence="4" key="2">
    <citation type="submission" date="2010-07" db="EMBL/GenBank/DDBJ databases">
        <authorList>
            <consortium name="The Broad Institute Genome Sequencing Platform"/>
            <consortium name="Broad Institute Genome Sequencing Center for Infectious Disease"/>
            <person name="Ma L.-J."/>
            <person name="Dead R."/>
            <person name="Young S."/>
            <person name="Zeng Q."/>
            <person name="Koehrsen M."/>
            <person name="Alvarado L."/>
            <person name="Berlin A."/>
            <person name="Chapman S.B."/>
            <person name="Chen Z."/>
            <person name="Freedman E."/>
            <person name="Gellesch M."/>
            <person name="Goldberg J."/>
            <person name="Griggs A."/>
            <person name="Gujja S."/>
            <person name="Heilman E.R."/>
            <person name="Heiman D."/>
            <person name="Hepburn T."/>
            <person name="Howarth C."/>
            <person name="Jen D."/>
            <person name="Larson L."/>
            <person name="Mehta T."/>
            <person name="Neiman D."/>
            <person name="Pearson M."/>
            <person name="Roberts A."/>
            <person name="Saif S."/>
            <person name="Shea T."/>
            <person name="Shenoy N."/>
            <person name="Sisk P."/>
            <person name="Stolte C."/>
            <person name="Sykes S."/>
            <person name="Walk T."/>
            <person name="White J."/>
            <person name="Yandava C."/>
            <person name="Haas B."/>
            <person name="Nusbaum C."/>
            <person name="Birren B."/>
        </authorList>
    </citation>
    <scope>NUCLEOTIDE SEQUENCE</scope>
    <source>
        <strain evidence="4">R3-111a-1</strain>
    </source>
</reference>
<dbReference type="PANTHER" id="PTHR48050">
    <property type="entry name" value="STEROL 3-BETA-GLUCOSYLTRANSFERASE"/>
    <property type="match status" value="1"/>
</dbReference>
<dbReference type="Pfam" id="PF03033">
    <property type="entry name" value="Glyco_transf_28"/>
    <property type="match status" value="1"/>
</dbReference>
<dbReference type="SUPFAM" id="SSF53756">
    <property type="entry name" value="UDP-Glycosyltransferase/glycogen phosphorylase"/>
    <property type="match status" value="1"/>
</dbReference>
<feature type="domain" description="Glycosyltransferase family 28 N-terminal" evidence="3">
    <location>
        <begin position="82"/>
        <end position="229"/>
    </location>
</feature>
<organism evidence="4">
    <name type="scientific">Gaeumannomyces tritici (strain R3-111a-1)</name>
    <name type="common">Wheat and barley take-all root rot fungus</name>
    <name type="synonym">Gaeumannomyces graminis var. tritici</name>
    <dbReference type="NCBI Taxonomy" id="644352"/>
    <lineage>
        <taxon>Eukaryota</taxon>
        <taxon>Fungi</taxon>
        <taxon>Dikarya</taxon>
        <taxon>Ascomycota</taxon>
        <taxon>Pezizomycotina</taxon>
        <taxon>Sordariomycetes</taxon>
        <taxon>Sordariomycetidae</taxon>
        <taxon>Magnaporthales</taxon>
        <taxon>Magnaporthaceae</taxon>
        <taxon>Gaeumannomyces</taxon>
    </lineage>
</organism>
<name>J3PIV0_GAET3</name>
<dbReference type="PANTHER" id="PTHR48050:SF27">
    <property type="entry name" value="GLUCOSYLTRANSFERASE, PUTATIVE (AFU_ORTHOLOGUE AFUA_7G04880)-RELATED"/>
    <property type="match status" value="1"/>
</dbReference>
<feature type="region of interest" description="Disordered" evidence="2">
    <location>
        <begin position="38"/>
        <end position="75"/>
    </location>
</feature>
<dbReference type="FunFam" id="3.40.50.2000:FF:000100">
    <property type="entry name" value="Glycosyltransferase family 1 protein"/>
    <property type="match status" value="1"/>
</dbReference>
<dbReference type="OrthoDB" id="5835829at2759"/>
<dbReference type="VEuPathDB" id="FungiDB:GGTG_13430"/>
<accession>J3PIV0</accession>
<dbReference type="EMBL" id="GL385407">
    <property type="protein sequence ID" value="EJT69033.1"/>
    <property type="molecule type" value="Genomic_DNA"/>
</dbReference>
<evidence type="ECO:0000313" key="6">
    <source>
        <dbReference type="Proteomes" id="UP000006039"/>
    </source>
</evidence>